<dbReference type="EMBL" id="LCYA01000018">
    <property type="protein sequence ID" value="KWV89780.1"/>
    <property type="molecule type" value="Genomic_DNA"/>
</dbReference>
<dbReference type="GO" id="GO:0005886">
    <property type="term" value="C:plasma membrane"/>
    <property type="evidence" value="ECO:0007669"/>
    <property type="project" value="TreeGrafter"/>
</dbReference>
<dbReference type="InterPro" id="IPR029787">
    <property type="entry name" value="Nucleotide_cyclase"/>
</dbReference>
<gene>
    <name evidence="4" type="primary">cph2_3</name>
    <name evidence="4" type="ORF">PFLmoz3_00617</name>
</gene>
<dbReference type="InterPro" id="IPR000160">
    <property type="entry name" value="GGDEF_dom"/>
</dbReference>
<evidence type="ECO:0000313" key="4">
    <source>
        <dbReference type="EMBL" id="KWV89780.1"/>
    </source>
</evidence>
<dbReference type="PANTHER" id="PTHR45138">
    <property type="entry name" value="REGULATORY COMPONENTS OF SENSORY TRANSDUCTION SYSTEM"/>
    <property type="match status" value="1"/>
</dbReference>
<dbReference type="AlphaFoldDB" id="A0A109LL28"/>
<dbReference type="EC" id="2.7.7.65" evidence="1"/>
<evidence type="ECO:0000313" key="5">
    <source>
        <dbReference type="Proteomes" id="UP000061348"/>
    </source>
</evidence>
<dbReference type="GO" id="GO:0043709">
    <property type="term" value="P:cell adhesion involved in single-species biofilm formation"/>
    <property type="evidence" value="ECO:0007669"/>
    <property type="project" value="TreeGrafter"/>
</dbReference>
<protein>
    <recommendedName>
        <fullName evidence="1">diguanylate cyclase</fullName>
        <ecNumber evidence="1">2.7.7.65</ecNumber>
    </recommendedName>
</protein>
<dbReference type="Pfam" id="PF00990">
    <property type="entry name" value="GGDEF"/>
    <property type="match status" value="1"/>
</dbReference>
<evidence type="ECO:0000256" key="1">
    <source>
        <dbReference type="ARBA" id="ARBA00012528"/>
    </source>
</evidence>
<dbReference type="GO" id="GO:0052621">
    <property type="term" value="F:diguanylate cyclase activity"/>
    <property type="evidence" value="ECO:0007669"/>
    <property type="project" value="UniProtKB-EC"/>
</dbReference>
<organism evidence="4 5">
    <name type="scientific">Pseudomonas fluorescens</name>
    <dbReference type="NCBI Taxonomy" id="294"/>
    <lineage>
        <taxon>Bacteria</taxon>
        <taxon>Pseudomonadati</taxon>
        <taxon>Pseudomonadota</taxon>
        <taxon>Gammaproteobacteria</taxon>
        <taxon>Pseudomonadales</taxon>
        <taxon>Pseudomonadaceae</taxon>
        <taxon>Pseudomonas</taxon>
    </lineage>
</organism>
<accession>A0A109LL28</accession>
<dbReference type="SUPFAM" id="SSF55073">
    <property type="entry name" value="Nucleotide cyclase"/>
    <property type="match status" value="1"/>
</dbReference>
<sequence length="89" mass="8867">MAVIMPATDSAGAAVVAQRILSRLQQENITHPGSPFGRVSVSIGVATGLGSRLEPVLGLVEAADAALYGAKAAGRNGFNVHPADVTSGG</sequence>
<proteinExistence type="predicted"/>
<evidence type="ECO:0000256" key="2">
    <source>
        <dbReference type="ARBA" id="ARBA00034247"/>
    </source>
</evidence>
<name>A0A109LL28_PSEFL</name>
<dbReference type="PROSITE" id="PS50887">
    <property type="entry name" value="GGDEF"/>
    <property type="match status" value="1"/>
</dbReference>
<dbReference type="NCBIfam" id="TIGR00254">
    <property type="entry name" value="GGDEF"/>
    <property type="match status" value="1"/>
</dbReference>
<comment type="caution">
    <text evidence="4">The sequence shown here is derived from an EMBL/GenBank/DDBJ whole genome shotgun (WGS) entry which is preliminary data.</text>
</comment>
<dbReference type="PANTHER" id="PTHR45138:SF9">
    <property type="entry name" value="DIGUANYLATE CYCLASE DGCM-RELATED"/>
    <property type="match status" value="1"/>
</dbReference>
<dbReference type="Proteomes" id="UP000061348">
    <property type="component" value="Unassembled WGS sequence"/>
</dbReference>
<dbReference type="GO" id="GO:1902201">
    <property type="term" value="P:negative regulation of bacterial-type flagellum-dependent cell motility"/>
    <property type="evidence" value="ECO:0007669"/>
    <property type="project" value="TreeGrafter"/>
</dbReference>
<dbReference type="InterPro" id="IPR043128">
    <property type="entry name" value="Rev_trsase/Diguanyl_cyclase"/>
</dbReference>
<dbReference type="InterPro" id="IPR050469">
    <property type="entry name" value="Diguanylate_Cyclase"/>
</dbReference>
<evidence type="ECO:0000259" key="3">
    <source>
        <dbReference type="PROSITE" id="PS50887"/>
    </source>
</evidence>
<dbReference type="PATRIC" id="fig|294.194.peg.690"/>
<comment type="catalytic activity">
    <reaction evidence="2">
        <text>2 GTP = 3',3'-c-di-GMP + 2 diphosphate</text>
        <dbReference type="Rhea" id="RHEA:24898"/>
        <dbReference type="ChEBI" id="CHEBI:33019"/>
        <dbReference type="ChEBI" id="CHEBI:37565"/>
        <dbReference type="ChEBI" id="CHEBI:58805"/>
        <dbReference type="EC" id="2.7.7.65"/>
    </reaction>
</comment>
<feature type="domain" description="GGDEF" evidence="3">
    <location>
        <begin position="1"/>
        <end position="83"/>
    </location>
</feature>
<dbReference type="Gene3D" id="3.30.70.270">
    <property type="match status" value="1"/>
</dbReference>
<reference evidence="4 5" key="1">
    <citation type="submission" date="2015-05" db="EMBL/GenBank/DDBJ databases">
        <title>A genomic and transcriptomic approach to investigate the blue pigment phenotype in Pseudomonas fluorescens.</title>
        <authorList>
            <person name="Andreani N.A."/>
            <person name="Cardazzo B."/>
        </authorList>
    </citation>
    <scope>NUCLEOTIDE SEQUENCE [LARGE SCALE GENOMIC DNA]</scope>
    <source>
        <strain evidence="4 5">Ps_22</strain>
    </source>
</reference>